<dbReference type="Proteomes" id="UP000186817">
    <property type="component" value="Unassembled WGS sequence"/>
</dbReference>
<reference evidence="1 2" key="1">
    <citation type="submission" date="2016-02" db="EMBL/GenBank/DDBJ databases">
        <title>Genome analysis of coral dinoflagellate symbionts highlights evolutionary adaptations to a symbiotic lifestyle.</title>
        <authorList>
            <person name="Aranda M."/>
            <person name="Li Y."/>
            <person name="Liew Y.J."/>
            <person name="Baumgarten S."/>
            <person name="Simakov O."/>
            <person name="Wilson M."/>
            <person name="Piel J."/>
            <person name="Ashoor H."/>
            <person name="Bougouffa S."/>
            <person name="Bajic V.B."/>
            <person name="Ryu T."/>
            <person name="Ravasi T."/>
            <person name="Bayer T."/>
            <person name="Micklem G."/>
            <person name="Kim H."/>
            <person name="Bhak J."/>
            <person name="Lajeunesse T.C."/>
            <person name="Voolstra C.R."/>
        </authorList>
    </citation>
    <scope>NUCLEOTIDE SEQUENCE [LARGE SCALE GENOMIC DNA]</scope>
    <source>
        <strain evidence="1 2">CCMP2467</strain>
    </source>
</reference>
<gene>
    <name evidence="1" type="ORF">AK812_SmicGene10621</name>
</gene>
<evidence type="ECO:0000313" key="1">
    <source>
        <dbReference type="EMBL" id="OLQ06121.1"/>
    </source>
</evidence>
<name>A0A1Q9EFE0_SYMMI</name>
<proteinExistence type="predicted"/>
<sequence>MKTMQCPGEDPEAAGHLEPTRQELLLFAVLATRQVMECELEEIIGGPMAVLALTQLEKARPRPLKEAKR</sequence>
<comment type="caution">
    <text evidence="1">The sequence shown here is derived from an EMBL/GenBank/DDBJ whole genome shotgun (WGS) entry which is preliminary data.</text>
</comment>
<organism evidence="1 2">
    <name type="scientific">Symbiodinium microadriaticum</name>
    <name type="common">Dinoflagellate</name>
    <name type="synonym">Zooxanthella microadriatica</name>
    <dbReference type="NCBI Taxonomy" id="2951"/>
    <lineage>
        <taxon>Eukaryota</taxon>
        <taxon>Sar</taxon>
        <taxon>Alveolata</taxon>
        <taxon>Dinophyceae</taxon>
        <taxon>Suessiales</taxon>
        <taxon>Symbiodiniaceae</taxon>
        <taxon>Symbiodinium</taxon>
    </lineage>
</organism>
<protein>
    <submittedName>
        <fullName evidence="1">Uncharacterized protein</fullName>
    </submittedName>
</protein>
<dbReference type="AlphaFoldDB" id="A0A1Q9EFE0"/>
<keyword evidence="2" id="KW-1185">Reference proteome</keyword>
<dbReference type="OrthoDB" id="10304799at2759"/>
<accession>A0A1Q9EFE0</accession>
<evidence type="ECO:0000313" key="2">
    <source>
        <dbReference type="Proteomes" id="UP000186817"/>
    </source>
</evidence>
<dbReference type="EMBL" id="LSRX01000167">
    <property type="protein sequence ID" value="OLQ06121.1"/>
    <property type="molecule type" value="Genomic_DNA"/>
</dbReference>